<dbReference type="EMBL" id="CP012606">
    <property type="protein sequence ID" value="ANH76819.1"/>
    <property type="molecule type" value="Genomic_DNA"/>
</dbReference>
<dbReference type="Proteomes" id="UP000077927">
    <property type="component" value="Chromosome 2"/>
</dbReference>
<dbReference type="KEGG" id="rin:ACS15_5601"/>
<reference evidence="1 2" key="1">
    <citation type="submission" date="2015-09" db="EMBL/GenBank/DDBJ databases">
        <authorList>
            <person name="Xu Y."/>
            <person name="Nagy A."/>
            <person name="Liu N.T."/>
            <person name="Nou X."/>
        </authorList>
    </citation>
    <scope>NUCLEOTIDE SEQUENCE [LARGE SCALE GENOMIC DNA]</scope>
    <source>
        <strain evidence="1 2">FC1138</strain>
    </source>
</reference>
<evidence type="ECO:0000313" key="1">
    <source>
        <dbReference type="EMBL" id="ANH76819.1"/>
    </source>
</evidence>
<proteinExistence type="predicted"/>
<organism evidence="1 2">
    <name type="scientific">Ralstonia insidiosa</name>
    <dbReference type="NCBI Taxonomy" id="190721"/>
    <lineage>
        <taxon>Bacteria</taxon>
        <taxon>Pseudomonadati</taxon>
        <taxon>Pseudomonadota</taxon>
        <taxon>Betaproteobacteria</taxon>
        <taxon>Burkholderiales</taxon>
        <taxon>Burkholderiaceae</taxon>
        <taxon>Ralstonia</taxon>
    </lineage>
</organism>
<sequence>MAGCSWVNQFAAQNTGRAAWRVIHSRHTSNKMYASPSRC</sequence>
<dbReference type="AlphaFoldDB" id="A0AAC9BNV7"/>
<name>A0AAC9BNV7_9RALS</name>
<accession>A0AAC9BNV7</accession>
<gene>
    <name evidence="1" type="ORF">ACS15_5601</name>
</gene>
<protein>
    <submittedName>
        <fullName evidence="1">Uncharacterized protein</fullName>
    </submittedName>
</protein>
<evidence type="ECO:0000313" key="2">
    <source>
        <dbReference type="Proteomes" id="UP000077927"/>
    </source>
</evidence>